<dbReference type="PROSITE" id="PS50263">
    <property type="entry name" value="CN_HYDROLASE"/>
    <property type="match status" value="1"/>
</dbReference>
<dbReference type="EMBL" id="FNQS01000001">
    <property type="protein sequence ID" value="SDZ80838.1"/>
    <property type="molecule type" value="Genomic_DNA"/>
</dbReference>
<dbReference type="NCBIfam" id="NF033621">
    <property type="entry name" value="de_GSH_amidase"/>
    <property type="match status" value="1"/>
</dbReference>
<dbReference type="GO" id="GO:0016787">
    <property type="term" value="F:hydrolase activity"/>
    <property type="evidence" value="ECO:0007669"/>
    <property type="project" value="UniProtKB-KW"/>
</dbReference>
<dbReference type="STRING" id="71657.SAMN02982996_00292"/>
<keyword evidence="4" id="KW-1185">Reference proteome</keyword>
<dbReference type="InterPro" id="IPR036526">
    <property type="entry name" value="C-N_Hydrolase_sf"/>
</dbReference>
<dbReference type="Gene3D" id="3.60.110.10">
    <property type="entry name" value="Carbon-nitrogen hydrolase"/>
    <property type="match status" value="1"/>
</dbReference>
<keyword evidence="3" id="KW-0378">Hydrolase</keyword>
<dbReference type="eggNOG" id="COG0388">
    <property type="taxonomic scope" value="Bacteria"/>
</dbReference>
<sequence>MKVALGQFAVQRQWQDNANTCIRLINEAAAAGASLLVLPEAVLARDDADAEWGINHAQPINGPFVSQLLSASESSPLTVVFTLHTPAEEDRVYNTLLVLRQGEVLAHYHKLHLYDAFSWQESKRVTPGGILPPVIDIDGVKVGMMVCYDLRFPEMARMLAYKGADALVLPAAWVKGAHKEMHWELLNRARALENTCYLIAVGECGVKNIGNSMVVDPMGIVIAQATEEPALLYADLSLERIQRARRQLPVLNHSRFESPVLRCKGHFG</sequence>
<evidence type="ECO:0000313" key="4">
    <source>
        <dbReference type="Proteomes" id="UP000187280"/>
    </source>
</evidence>
<organism evidence="3 4">
    <name type="scientific">Lonsdalea quercina</name>
    <dbReference type="NCBI Taxonomy" id="71657"/>
    <lineage>
        <taxon>Bacteria</taxon>
        <taxon>Pseudomonadati</taxon>
        <taxon>Pseudomonadota</taxon>
        <taxon>Gammaproteobacteria</taxon>
        <taxon>Enterobacterales</taxon>
        <taxon>Pectobacteriaceae</taxon>
        <taxon>Lonsdalea</taxon>
    </lineage>
</organism>
<dbReference type="InterPro" id="IPR003010">
    <property type="entry name" value="C-N_Hydrolase"/>
</dbReference>
<dbReference type="PANTHER" id="PTHR23088">
    <property type="entry name" value="NITRILASE-RELATED"/>
    <property type="match status" value="1"/>
</dbReference>
<proteinExistence type="inferred from homology"/>
<dbReference type="SUPFAM" id="SSF56317">
    <property type="entry name" value="Carbon-nitrogen hydrolase"/>
    <property type="match status" value="1"/>
</dbReference>
<feature type="domain" description="CN hydrolase" evidence="2">
    <location>
        <begin position="1"/>
        <end position="238"/>
    </location>
</feature>
<gene>
    <name evidence="3" type="ORF">SAMN02982996_00292</name>
</gene>
<dbReference type="AlphaFoldDB" id="A0A1H3W3F9"/>
<evidence type="ECO:0000256" key="1">
    <source>
        <dbReference type="ARBA" id="ARBA00010613"/>
    </source>
</evidence>
<reference evidence="3 4" key="1">
    <citation type="submission" date="2016-10" db="EMBL/GenBank/DDBJ databases">
        <authorList>
            <person name="de Groot N.N."/>
        </authorList>
    </citation>
    <scope>NUCLEOTIDE SEQUENCE [LARGE SCALE GENOMIC DNA]</scope>
    <source>
        <strain evidence="3 4">ATCC 29281</strain>
    </source>
</reference>
<evidence type="ECO:0000313" key="3">
    <source>
        <dbReference type="EMBL" id="SDZ80838.1"/>
    </source>
</evidence>
<dbReference type="Proteomes" id="UP000187280">
    <property type="component" value="Unassembled WGS sequence"/>
</dbReference>
<name>A0A1H3W3F9_9GAMM</name>
<accession>A0A1H3W3F9</accession>
<protein>
    <submittedName>
        <fullName evidence="3">Predicted amidohydrolase</fullName>
    </submittedName>
</protein>
<dbReference type="Pfam" id="PF00795">
    <property type="entry name" value="CN_hydrolase"/>
    <property type="match status" value="1"/>
</dbReference>
<dbReference type="InterPro" id="IPR047999">
    <property type="entry name" value="De_GSH_amidase"/>
</dbReference>
<dbReference type="PANTHER" id="PTHR23088:SF27">
    <property type="entry name" value="DEAMINATED GLUTATHIONE AMIDASE"/>
    <property type="match status" value="1"/>
</dbReference>
<dbReference type="PROSITE" id="PS01227">
    <property type="entry name" value="UPF0012"/>
    <property type="match status" value="1"/>
</dbReference>
<comment type="similarity">
    <text evidence="1">Belongs to the carbon-nitrogen hydrolase superfamily. NIT1/NIT2 family.</text>
</comment>
<dbReference type="CDD" id="cd07581">
    <property type="entry name" value="nitrilase_3"/>
    <property type="match status" value="1"/>
</dbReference>
<dbReference type="RefSeq" id="WP_026742782.1">
    <property type="nucleotide sequence ID" value="NZ_FNQS01000001.1"/>
</dbReference>
<evidence type="ECO:0000259" key="2">
    <source>
        <dbReference type="PROSITE" id="PS50263"/>
    </source>
</evidence>
<dbReference type="GeneID" id="97763237"/>
<dbReference type="InterPro" id="IPR001110">
    <property type="entry name" value="UPF0012_CS"/>
</dbReference>